<dbReference type="GO" id="GO:0005576">
    <property type="term" value="C:extracellular region"/>
    <property type="evidence" value="ECO:0007669"/>
    <property type="project" value="UniProtKB-ARBA"/>
</dbReference>
<evidence type="ECO:0000256" key="14">
    <source>
        <dbReference type="ARBA" id="ARBA00047879"/>
    </source>
</evidence>
<comment type="similarity">
    <text evidence="2">Belongs to the peptidase M20A family.</text>
</comment>
<comment type="catalytic activity">
    <reaction evidence="22">
        <text>N-(9Z-octadecenoyl)-L-leucine + H2O = L-leucine + (9Z)-octadecenoate</text>
        <dbReference type="Rhea" id="RHEA:51360"/>
        <dbReference type="ChEBI" id="CHEBI:15377"/>
        <dbReference type="ChEBI" id="CHEBI:30823"/>
        <dbReference type="ChEBI" id="CHEBI:57427"/>
        <dbReference type="ChEBI" id="CHEBI:134035"/>
    </reaction>
    <physiologicalReaction direction="left-to-right" evidence="22">
        <dbReference type="Rhea" id="RHEA:51361"/>
    </physiologicalReaction>
    <physiologicalReaction direction="right-to-left" evidence="22">
        <dbReference type="Rhea" id="RHEA:51362"/>
    </physiologicalReaction>
</comment>
<feature type="transmembrane region" description="Helical" evidence="29">
    <location>
        <begin position="12"/>
        <end position="32"/>
    </location>
</feature>
<sequence length="526" mass="58696">MPSVIRTICQIASSLLICLLIICSTVVIWRTLSVQEQKPVCPIVGNEIAKPYQIEPIVGQGASIERLQKALSIRTITKAQGIYDRNEILHFHRFLRENFPQIHSSPIVTLTIVNELSLLYKINGTNESLKPYMLLAHLDVVPVNVEQWTVPPFDGAIKNGSIYGRGAVDMKSALMGIMESLETILINGITIERSFYIAIGHDEEGRGLDGALQISKYMTEQKLNDVEFILDEGLGIFQDMGGVNGNMATIGIAEKGLVYVKLSINGTTGHSSMPPKETTILKLSRAVSKLHGHSHPNRFGDGPERDFVQSLAPYVNWPYRAVYSNLWLFSYVIGLVFQSDPKLNALIRTTSAVTIINGGLKDNIIPNYAEAIINHRIYPLSSVAEVLENDRRLIDDDEINIETIGVPIEPAPISPHDTDSFGYQIIRRSIGQTFPNVGIIPGIMVASTDSRWYHNFTSNIYRFSPKYFSKKSISMIHGNDERISIDNYVRLVNFYQNVMINANQATLPIQIDACLANVYNLSYVID</sequence>
<feature type="binding site" evidence="28">
    <location>
        <position position="169"/>
    </location>
    <ligand>
        <name>Zn(2+)</name>
        <dbReference type="ChEBI" id="CHEBI:29105"/>
        <label>1</label>
    </ligand>
</feature>
<feature type="active site" description="Proton acceptor" evidence="27">
    <location>
        <position position="203"/>
    </location>
</feature>
<comment type="catalytic activity">
    <reaction evidence="21">
        <text>N-(9Z-octadecenoyl)-L-tryptophan + H2O = L-tryptophan + (9Z)-octadecenoate</text>
        <dbReference type="Rhea" id="RHEA:64176"/>
        <dbReference type="ChEBI" id="CHEBI:15377"/>
        <dbReference type="ChEBI" id="CHEBI:30823"/>
        <dbReference type="ChEBI" id="CHEBI:57912"/>
        <dbReference type="ChEBI" id="CHEBI:149733"/>
    </reaction>
    <physiologicalReaction direction="left-to-right" evidence="21">
        <dbReference type="Rhea" id="RHEA:64177"/>
    </physiologicalReaction>
</comment>
<comment type="catalytic activity">
    <reaction evidence="9">
        <text>(9Z)-octadecenoate + glycine = N-(9Z-octadecenoyl)glycine + H2O</text>
        <dbReference type="Rhea" id="RHEA:51316"/>
        <dbReference type="ChEBI" id="CHEBI:15377"/>
        <dbReference type="ChEBI" id="CHEBI:30823"/>
        <dbReference type="ChEBI" id="CHEBI:57305"/>
        <dbReference type="ChEBI" id="CHEBI:133992"/>
    </reaction>
    <physiologicalReaction direction="right-to-left" evidence="9">
        <dbReference type="Rhea" id="RHEA:51318"/>
    </physiologicalReaction>
</comment>
<comment type="function">
    <text evidence="8">Secreted enzyme that regulates the endogenous N-fatty acyl amino acid (NAAs) tissue and circulating levels by functioning as a bidirectional NAA synthase/hydrolase. It condenses free fatty acids and free amino acids to generate NAAs and bidirectionally catalyzes the reverse hydrolysis reaction. Some of these NAAs stimulate oxidative metabolism via mitochondrial uncoupling, increasing energy expenditure in a UPC1-independent manner. Thereby, this secreted protein may indirectly regulate whole body energy expenditure. PM20D1 circulates in tight association with both low- and high-density (LDL and HDL,respectively) lipoprotein particles.</text>
</comment>
<dbReference type="GO" id="GO:0043605">
    <property type="term" value="P:amide catabolic process"/>
    <property type="evidence" value="ECO:0007669"/>
    <property type="project" value="UniProtKB-ARBA"/>
</dbReference>
<comment type="catalytic activity">
    <reaction evidence="24">
        <text>L-phenylalanine + (9Z)-octadecenoate = N-(9Z-octadecenoyl)-L-phenylalanine + H2O</text>
        <dbReference type="Rhea" id="RHEA:51300"/>
        <dbReference type="ChEBI" id="CHEBI:15377"/>
        <dbReference type="ChEBI" id="CHEBI:30823"/>
        <dbReference type="ChEBI" id="CHEBI:58095"/>
        <dbReference type="ChEBI" id="CHEBI:134020"/>
    </reaction>
    <physiologicalReaction direction="left-to-right" evidence="24">
        <dbReference type="Rhea" id="RHEA:51301"/>
    </physiologicalReaction>
    <physiologicalReaction direction="right-to-left" evidence="24">
        <dbReference type="Rhea" id="RHEA:51302"/>
    </physiologicalReaction>
</comment>
<evidence type="ECO:0000256" key="13">
    <source>
        <dbReference type="ARBA" id="ARBA00047874"/>
    </source>
</evidence>
<comment type="catalytic activity">
    <reaction evidence="17">
        <text>N-(5Z,8Z,11Z,14Z)-eicosatetraenoyl-glycine + H2O = (5Z,8Z,11Z,14Z)-eicosatetraenoate + glycine</text>
        <dbReference type="Rhea" id="RHEA:64108"/>
        <dbReference type="ChEBI" id="CHEBI:15377"/>
        <dbReference type="ChEBI" id="CHEBI:32395"/>
        <dbReference type="ChEBI" id="CHEBI:57305"/>
        <dbReference type="ChEBI" id="CHEBI:59002"/>
    </reaction>
    <physiologicalReaction direction="left-to-right" evidence="17">
        <dbReference type="Rhea" id="RHEA:64109"/>
    </physiologicalReaction>
    <physiologicalReaction direction="right-to-left" evidence="17">
        <dbReference type="Rhea" id="RHEA:64110"/>
    </physiologicalReaction>
</comment>
<evidence type="ECO:0000256" key="3">
    <source>
        <dbReference type="ARBA" id="ARBA00022670"/>
    </source>
</evidence>
<dbReference type="OMA" id="ETDFVWG"/>
<feature type="binding site" evidence="28">
    <location>
        <position position="137"/>
    </location>
    <ligand>
        <name>Zn(2+)</name>
        <dbReference type="ChEBI" id="CHEBI:29105"/>
        <label>2</label>
    </ligand>
</feature>
<comment type="catalytic activity">
    <reaction evidence="25">
        <text>N-(5Z,8Z,11Z,14Z-eicosatetraenoyl)-L-serine + H2O = (5Z,8Z,11Z,14Z)-eicosatetraenoate + L-serine</text>
        <dbReference type="Rhea" id="RHEA:64116"/>
        <dbReference type="ChEBI" id="CHEBI:15377"/>
        <dbReference type="ChEBI" id="CHEBI:32395"/>
        <dbReference type="ChEBI" id="CHEBI:33384"/>
        <dbReference type="ChEBI" id="CHEBI:149697"/>
    </reaction>
    <physiologicalReaction direction="left-to-right" evidence="25">
        <dbReference type="Rhea" id="RHEA:64117"/>
    </physiologicalReaction>
    <physiologicalReaction direction="right-to-left" evidence="25">
        <dbReference type="Rhea" id="RHEA:64118"/>
    </physiologicalReaction>
</comment>
<evidence type="ECO:0000256" key="24">
    <source>
        <dbReference type="ARBA" id="ARBA00048879"/>
    </source>
</evidence>
<comment type="catalytic activity">
    <reaction evidence="12">
        <text>N-(9Z-octadecenoyl)-L-tyrosine + H2O = L-tyrosine + (9Z)-octadecenoate</text>
        <dbReference type="Rhea" id="RHEA:64184"/>
        <dbReference type="ChEBI" id="CHEBI:15377"/>
        <dbReference type="ChEBI" id="CHEBI:30823"/>
        <dbReference type="ChEBI" id="CHEBI:58315"/>
        <dbReference type="ChEBI" id="CHEBI:149734"/>
    </reaction>
    <physiologicalReaction direction="left-to-right" evidence="12">
        <dbReference type="Rhea" id="RHEA:64185"/>
    </physiologicalReaction>
</comment>
<evidence type="ECO:0000256" key="4">
    <source>
        <dbReference type="ARBA" id="ARBA00022723"/>
    </source>
</evidence>
<comment type="catalytic activity">
    <reaction evidence="13">
        <text>(5Z,8Z,11Z,14Z)-eicosatetraenoate + L-phenylalanine = N-(5Z,8Z,11Z,14Z-eicosatetraenoyl)-L-phenylalanine + H2O</text>
        <dbReference type="Rhea" id="RHEA:51312"/>
        <dbReference type="ChEBI" id="CHEBI:15377"/>
        <dbReference type="ChEBI" id="CHEBI:32395"/>
        <dbReference type="ChEBI" id="CHEBI:58095"/>
        <dbReference type="ChEBI" id="CHEBI:134022"/>
    </reaction>
    <physiologicalReaction direction="left-to-right" evidence="13">
        <dbReference type="Rhea" id="RHEA:51313"/>
    </physiologicalReaction>
    <physiologicalReaction direction="right-to-left" evidence="13">
        <dbReference type="Rhea" id="RHEA:51314"/>
    </physiologicalReaction>
</comment>
<dbReference type="GO" id="GO:0006629">
    <property type="term" value="P:lipid metabolic process"/>
    <property type="evidence" value="ECO:0007669"/>
    <property type="project" value="UniProtKB-ARBA"/>
</dbReference>
<dbReference type="GO" id="GO:0043604">
    <property type="term" value="P:amide biosynthetic process"/>
    <property type="evidence" value="ECO:0007669"/>
    <property type="project" value="TreeGrafter"/>
</dbReference>
<dbReference type="EMBL" id="JAPWDV010000001">
    <property type="protein sequence ID" value="KAJ6221874.1"/>
    <property type="molecule type" value="Genomic_DNA"/>
</dbReference>
<keyword evidence="32" id="KW-1185">Reference proteome</keyword>
<dbReference type="GO" id="GO:0004046">
    <property type="term" value="F:aminoacylase activity"/>
    <property type="evidence" value="ECO:0007669"/>
    <property type="project" value="UniProtKB-EC"/>
</dbReference>
<comment type="catalytic activity">
    <reaction evidence="18">
        <text>an N-acyl-L-amino acid + H2O = an L-alpha-amino acid + a carboxylate</text>
        <dbReference type="Rhea" id="RHEA:15565"/>
        <dbReference type="ChEBI" id="CHEBI:15377"/>
        <dbReference type="ChEBI" id="CHEBI:29067"/>
        <dbReference type="ChEBI" id="CHEBI:59869"/>
        <dbReference type="ChEBI" id="CHEBI:59874"/>
        <dbReference type="EC" id="3.5.1.14"/>
    </reaction>
    <physiologicalReaction direction="left-to-right" evidence="18">
        <dbReference type="Rhea" id="RHEA:15566"/>
    </physiologicalReaction>
    <physiologicalReaction direction="right-to-left" evidence="18">
        <dbReference type="Rhea" id="RHEA:15567"/>
    </physiologicalReaction>
</comment>
<comment type="caution">
    <text evidence="31">The sequence shown here is derived from an EMBL/GenBank/DDBJ whole genome shotgun (WGS) entry which is preliminary data.</text>
</comment>
<evidence type="ECO:0000256" key="12">
    <source>
        <dbReference type="ARBA" id="ARBA00047866"/>
    </source>
</evidence>
<dbReference type="InterPro" id="IPR047177">
    <property type="entry name" value="Pept_M20A"/>
</dbReference>
<evidence type="ECO:0000256" key="17">
    <source>
        <dbReference type="ARBA" id="ARBA00048402"/>
    </source>
</evidence>
<comment type="pathway">
    <text evidence="1">Lipid metabolism; fatty acid metabolism.</text>
</comment>
<proteinExistence type="inferred from homology"/>
<comment type="catalytic activity">
    <reaction evidence="19">
        <text>N-(9Z-octadecenoyl)-L-serine + H2O = L-serine + (9Z)-octadecenoate</text>
        <dbReference type="Rhea" id="RHEA:51352"/>
        <dbReference type="ChEBI" id="CHEBI:15377"/>
        <dbReference type="ChEBI" id="CHEBI:30823"/>
        <dbReference type="ChEBI" id="CHEBI:33384"/>
        <dbReference type="ChEBI" id="CHEBI:134031"/>
    </reaction>
    <physiologicalReaction direction="left-to-right" evidence="19">
        <dbReference type="Rhea" id="RHEA:51353"/>
    </physiologicalReaction>
</comment>
<dbReference type="InterPro" id="IPR011650">
    <property type="entry name" value="Peptidase_M20_dimer"/>
</dbReference>
<dbReference type="Proteomes" id="UP001142055">
    <property type="component" value="Chromosome 1"/>
</dbReference>
<dbReference type="SUPFAM" id="SSF53187">
    <property type="entry name" value="Zn-dependent exopeptidases"/>
    <property type="match status" value="1"/>
</dbReference>
<accession>A0A9Q0RPJ8</accession>
<evidence type="ECO:0000256" key="25">
    <source>
        <dbReference type="ARBA" id="ARBA00049100"/>
    </source>
</evidence>
<feature type="binding site" evidence="28">
    <location>
        <position position="477"/>
    </location>
    <ligand>
        <name>Zn(2+)</name>
        <dbReference type="ChEBI" id="CHEBI:29105"/>
        <label>1</label>
    </ligand>
</feature>
<comment type="pathway">
    <text evidence="7">Amino-acid metabolism.</text>
</comment>
<evidence type="ECO:0000256" key="9">
    <source>
        <dbReference type="ARBA" id="ARBA00047450"/>
    </source>
</evidence>
<evidence type="ECO:0000256" key="18">
    <source>
        <dbReference type="ARBA" id="ARBA00048579"/>
    </source>
</evidence>
<keyword evidence="29" id="KW-1133">Transmembrane helix</keyword>
<evidence type="ECO:0000256" key="5">
    <source>
        <dbReference type="ARBA" id="ARBA00022801"/>
    </source>
</evidence>
<comment type="catalytic activity">
    <reaction evidence="14">
        <text>N-hexadecanoyl-L-phenylalanine + H2O = hexadecanoate + L-phenylalanine</text>
        <dbReference type="Rhea" id="RHEA:64124"/>
        <dbReference type="ChEBI" id="CHEBI:7896"/>
        <dbReference type="ChEBI" id="CHEBI:15377"/>
        <dbReference type="ChEBI" id="CHEBI:58095"/>
        <dbReference type="ChEBI" id="CHEBI:149699"/>
    </reaction>
    <physiologicalReaction direction="left-to-right" evidence="14">
        <dbReference type="Rhea" id="RHEA:64125"/>
    </physiologicalReaction>
</comment>
<keyword evidence="5" id="KW-0378">Hydrolase</keyword>
<evidence type="ECO:0000256" key="16">
    <source>
        <dbReference type="ARBA" id="ARBA00048380"/>
    </source>
</evidence>
<evidence type="ECO:0000256" key="23">
    <source>
        <dbReference type="ARBA" id="ARBA00048840"/>
    </source>
</evidence>
<evidence type="ECO:0000256" key="27">
    <source>
        <dbReference type="PIRSR" id="PIRSR037217-1"/>
    </source>
</evidence>
<evidence type="ECO:0000256" key="15">
    <source>
        <dbReference type="ARBA" id="ARBA00048145"/>
    </source>
</evidence>
<dbReference type="PANTHER" id="PTHR45962">
    <property type="entry name" value="N-FATTY-ACYL-AMINO ACID SYNTHASE/HYDROLASE PM20D1"/>
    <property type="match status" value="1"/>
</dbReference>
<comment type="catalytic activity">
    <reaction evidence="15">
        <text>N-(9Z-octadecenoyl)-L-methionine + H2O = (9Z)-octadecenoate + L-methionine</text>
        <dbReference type="Rhea" id="RHEA:64144"/>
        <dbReference type="ChEBI" id="CHEBI:15377"/>
        <dbReference type="ChEBI" id="CHEBI:30823"/>
        <dbReference type="ChEBI" id="CHEBI:57844"/>
        <dbReference type="ChEBI" id="CHEBI:149732"/>
    </reaction>
    <physiologicalReaction direction="left-to-right" evidence="15">
        <dbReference type="Rhea" id="RHEA:64145"/>
    </physiologicalReaction>
</comment>
<evidence type="ECO:0000256" key="28">
    <source>
        <dbReference type="PIRSR" id="PIRSR037217-2"/>
    </source>
</evidence>
<evidence type="ECO:0000256" key="29">
    <source>
        <dbReference type="SAM" id="Phobius"/>
    </source>
</evidence>
<name>A0A9Q0RPJ8_BLOTA</name>
<keyword evidence="3" id="KW-0645">Protease</keyword>
<comment type="catalytic activity">
    <reaction evidence="26">
        <text>N-(9Z-octadecenoyl)-L-lysine + H2O = L-lysine + (9Z)-octadecenoate</text>
        <dbReference type="Rhea" id="RHEA:64192"/>
        <dbReference type="ChEBI" id="CHEBI:15377"/>
        <dbReference type="ChEBI" id="CHEBI:30823"/>
        <dbReference type="ChEBI" id="CHEBI:32551"/>
        <dbReference type="ChEBI" id="CHEBI:149731"/>
    </reaction>
    <physiologicalReaction direction="left-to-right" evidence="26">
        <dbReference type="Rhea" id="RHEA:64193"/>
    </physiologicalReaction>
</comment>
<dbReference type="FunFam" id="1.10.150.900:FF:000003">
    <property type="entry name" value="N-fatty-acyl-amino acid synthase/hydrolase PM20D1"/>
    <property type="match status" value="1"/>
</dbReference>
<evidence type="ECO:0000256" key="22">
    <source>
        <dbReference type="ARBA" id="ARBA00048827"/>
    </source>
</evidence>
<evidence type="ECO:0000259" key="30">
    <source>
        <dbReference type="Pfam" id="PF07687"/>
    </source>
</evidence>
<dbReference type="InterPro" id="IPR036264">
    <property type="entry name" value="Bact_exopeptidase_dim_dom"/>
</dbReference>
<evidence type="ECO:0000256" key="11">
    <source>
        <dbReference type="ARBA" id="ARBA00047723"/>
    </source>
</evidence>
<evidence type="ECO:0000256" key="10">
    <source>
        <dbReference type="ARBA" id="ARBA00047567"/>
    </source>
</evidence>
<feature type="binding site" evidence="28">
    <location>
        <position position="204"/>
    </location>
    <ligand>
        <name>Zn(2+)</name>
        <dbReference type="ChEBI" id="CHEBI:29105"/>
        <label>1</label>
    </ligand>
</feature>
<dbReference type="InterPro" id="IPR002933">
    <property type="entry name" value="Peptidase_M20"/>
</dbReference>
<gene>
    <name evidence="31" type="ORF">RDWZM_000419</name>
</gene>
<comment type="catalytic activity">
    <reaction evidence="11">
        <text>N-octadecanoyl-L-phenylalanine + H2O = octadecanoate + L-phenylalanine</text>
        <dbReference type="Rhea" id="RHEA:64128"/>
        <dbReference type="ChEBI" id="CHEBI:15377"/>
        <dbReference type="ChEBI" id="CHEBI:25629"/>
        <dbReference type="ChEBI" id="CHEBI:58095"/>
        <dbReference type="ChEBI" id="CHEBI:149700"/>
    </reaction>
    <physiologicalReaction direction="left-to-right" evidence="11">
        <dbReference type="Rhea" id="RHEA:64129"/>
    </physiologicalReaction>
</comment>
<dbReference type="InterPro" id="IPR017141">
    <property type="entry name" value="Pept_M20_carboxypep"/>
</dbReference>
<dbReference type="GO" id="GO:0006520">
    <property type="term" value="P:amino acid metabolic process"/>
    <property type="evidence" value="ECO:0007669"/>
    <property type="project" value="UniProtKB-ARBA"/>
</dbReference>
<evidence type="ECO:0000256" key="8">
    <source>
        <dbReference type="ARBA" id="ARBA00046147"/>
    </source>
</evidence>
<dbReference type="Gene3D" id="3.30.70.360">
    <property type="match status" value="1"/>
</dbReference>
<keyword evidence="4 28" id="KW-0479">Metal-binding</keyword>
<dbReference type="SUPFAM" id="SSF55031">
    <property type="entry name" value="Bacterial exopeptidase dimerisation domain"/>
    <property type="match status" value="1"/>
</dbReference>
<evidence type="ECO:0000256" key="2">
    <source>
        <dbReference type="ARBA" id="ARBA00006247"/>
    </source>
</evidence>
<evidence type="ECO:0000256" key="7">
    <source>
        <dbReference type="ARBA" id="ARBA00034698"/>
    </source>
</evidence>
<protein>
    <recommendedName>
        <fullName evidence="30">Peptidase M20 dimerisation domain-containing protein</fullName>
    </recommendedName>
</protein>
<feature type="binding site" evidence="28">
    <location>
        <position position="231"/>
    </location>
    <ligand>
        <name>Zn(2+)</name>
        <dbReference type="ChEBI" id="CHEBI:29105"/>
        <label>2</label>
    </ligand>
</feature>
<evidence type="ECO:0000313" key="31">
    <source>
        <dbReference type="EMBL" id="KAJ6221874.1"/>
    </source>
</evidence>
<comment type="catalytic activity">
    <reaction evidence="23">
        <text>an N-acyl-aromatic L-alpha-amino acid + H2O = an aromatic L-alpha-amino acid + a carboxylate</text>
        <dbReference type="Rhea" id="RHEA:54184"/>
        <dbReference type="ChEBI" id="CHEBI:15377"/>
        <dbReference type="ChEBI" id="CHEBI:29067"/>
        <dbReference type="ChEBI" id="CHEBI:84824"/>
        <dbReference type="ChEBI" id="CHEBI:138093"/>
        <dbReference type="EC" id="3.5.1.114"/>
    </reaction>
    <physiologicalReaction direction="left-to-right" evidence="23">
        <dbReference type="Rhea" id="RHEA:54185"/>
    </physiologicalReaction>
    <physiologicalReaction direction="right-to-left" evidence="23">
        <dbReference type="Rhea" id="RHEA:54186"/>
    </physiologicalReaction>
</comment>
<evidence type="ECO:0000313" key="32">
    <source>
        <dbReference type="Proteomes" id="UP001142055"/>
    </source>
</evidence>
<dbReference type="GO" id="GO:0046872">
    <property type="term" value="F:metal ion binding"/>
    <property type="evidence" value="ECO:0007669"/>
    <property type="project" value="UniProtKB-KW"/>
</dbReference>
<dbReference type="Pfam" id="PF01546">
    <property type="entry name" value="Peptidase_M20"/>
    <property type="match status" value="1"/>
</dbReference>
<dbReference type="GO" id="GO:0006508">
    <property type="term" value="P:proteolysis"/>
    <property type="evidence" value="ECO:0007669"/>
    <property type="project" value="UniProtKB-KW"/>
</dbReference>
<organism evidence="31 32">
    <name type="scientific">Blomia tropicalis</name>
    <name type="common">Mite</name>
    <dbReference type="NCBI Taxonomy" id="40697"/>
    <lineage>
        <taxon>Eukaryota</taxon>
        <taxon>Metazoa</taxon>
        <taxon>Ecdysozoa</taxon>
        <taxon>Arthropoda</taxon>
        <taxon>Chelicerata</taxon>
        <taxon>Arachnida</taxon>
        <taxon>Acari</taxon>
        <taxon>Acariformes</taxon>
        <taxon>Sarcoptiformes</taxon>
        <taxon>Astigmata</taxon>
        <taxon>Glycyphagoidea</taxon>
        <taxon>Echimyopodidae</taxon>
        <taxon>Blomia</taxon>
    </lineage>
</organism>
<dbReference type="PANTHER" id="PTHR45962:SF1">
    <property type="entry name" value="N-FATTY-ACYL-AMINO ACID SYNTHASE_HYDROLASE PM20D1"/>
    <property type="match status" value="1"/>
</dbReference>
<dbReference type="PIRSF" id="PIRSF037217">
    <property type="entry name" value="Carboxypeptidase_S"/>
    <property type="match status" value="1"/>
</dbReference>
<evidence type="ECO:0000256" key="6">
    <source>
        <dbReference type="ARBA" id="ARBA00022833"/>
    </source>
</evidence>
<dbReference type="Gene3D" id="1.10.150.900">
    <property type="match status" value="1"/>
</dbReference>
<dbReference type="GO" id="GO:1990845">
    <property type="term" value="P:adaptive thermogenesis"/>
    <property type="evidence" value="ECO:0007669"/>
    <property type="project" value="UniProtKB-ARBA"/>
</dbReference>
<feature type="binding site" evidence="28">
    <location>
        <position position="169"/>
    </location>
    <ligand>
        <name>Zn(2+)</name>
        <dbReference type="ChEBI" id="CHEBI:29105"/>
        <label>2</label>
    </ligand>
</feature>
<dbReference type="Gene3D" id="3.40.630.10">
    <property type="entry name" value="Zn peptidases"/>
    <property type="match status" value="1"/>
</dbReference>
<evidence type="ECO:0000256" key="21">
    <source>
        <dbReference type="ARBA" id="ARBA00048822"/>
    </source>
</evidence>
<evidence type="ECO:0000256" key="19">
    <source>
        <dbReference type="ARBA" id="ARBA00048597"/>
    </source>
</evidence>
<dbReference type="FunFam" id="3.40.630.10:FF:000027">
    <property type="entry name" value="N-fatty-acyl-amino acid synthase/hydrolase PM20D1"/>
    <property type="match status" value="1"/>
</dbReference>
<comment type="catalytic activity">
    <reaction evidence="10">
        <text>N-(4Z,7Z,10Z,13Z,16Z,19Z-docosahexaenoyl)-L-phenylalanine + H2O = (4Z,7Z,10Z,13Z,16Z,19Z)-docosahexaenoate + L-phenylalanine</text>
        <dbReference type="Rhea" id="RHEA:64132"/>
        <dbReference type="ChEBI" id="CHEBI:15377"/>
        <dbReference type="ChEBI" id="CHEBI:58095"/>
        <dbReference type="ChEBI" id="CHEBI:77016"/>
        <dbReference type="ChEBI" id="CHEBI:149701"/>
    </reaction>
    <physiologicalReaction direction="left-to-right" evidence="10">
        <dbReference type="Rhea" id="RHEA:64133"/>
    </physiologicalReaction>
</comment>
<keyword evidence="29" id="KW-0812">Transmembrane</keyword>
<feature type="domain" description="Peptidase M20 dimerisation" evidence="30">
    <location>
        <begin position="252"/>
        <end position="395"/>
    </location>
</feature>
<dbReference type="AlphaFoldDB" id="A0A9Q0RPJ8"/>
<feature type="active site" evidence="27">
    <location>
        <position position="139"/>
    </location>
</feature>
<comment type="catalytic activity">
    <reaction evidence="16">
        <text>N-(9Z-octadecenoyl)-L-asparagine + H2O = L-asparagine + (9Z)-octadecenoate</text>
        <dbReference type="Rhea" id="RHEA:64136"/>
        <dbReference type="ChEBI" id="CHEBI:15377"/>
        <dbReference type="ChEBI" id="CHEBI:30823"/>
        <dbReference type="ChEBI" id="CHEBI:58048"/>
        <dbReference type="ChEBI" id="CHEBI:149730"/>
    </reaction>
    <physiologicalReaction direction="left-to-right" evidence="16">
        <dbReference type="Rhea" id="RHEA:64137"/>
    </physiologicalReaction>
</comment>
<keyword evidence="29" id="KW-0472">Membrane</keyword>
<dbReference type="GO" id="GO:0004181">
    <property type="term" value="F:metallocarboxypeptidase activity"/>
    <property type="evidence" value="ECO:0007669"/>
    <property type="project" value="InterPro"/>
</dbReference>
<evidence type="ECO:0000256" key="26">
    <source>
        <dbReference type="ARBA" id="ARBA00049457"/>
    </source>
</evidence>
<reference evidence="31" key="1">
    <citation type="submission" date="2022-12" db="EMBL/GenBank/DDBJ databases">
        <title>Genome assemblies of Blomia tropicalis.</title>
        <authorList>
            <person name="Cui Y."/>
        </authorList>
    </citation>
    <scope>NUCLEOTIDE SEQUENCE</scope>
    <source>
        <tissue evidence="31">Adult mites</tissue>
    </source>
</reference>
<comment type="catalytic activity">
    <reaction evidence="20">
        <text>N-(9Z-octadecenoyl)-L-glutamine + H2O = L-glutamine + (9Z)-octadecenoate</text>
        <dbReference type="Rhea" id="RHEA:51356"/>
        <dbReference type="ChEBI" id="CHEBI:15377"/>
        <dbReference type="ChEBI" id="CHEBI:30823"/>
        <dbReference type="ChEBI" id="CHEBI:58359"/>
        <dbReference type="ChEBI" id="CHEBI:134033"/>
    </reaction>
    <physiologicalReaction direction="left-to-right" evidence="20">
        <dbReference type="Rhea" id="RHEA:51357"/>
    </physiologicalReaction>
</comment>
<evidence type="ECO:0000256" key="20">
    <source>
        <dbReference type="ARBA" id="ARBA00048729"/>
    </source>
</evidence>
<keyword evidence="6 28" id="KW-0862">Zinc</keyword>
<evidence type="ECO:0000256" key="1">
    <source>
        <dbReference type="ARBA" id="ARBA00004872"/>
    </source>
</evidence>
<dbReference type="Pfam" id="PF07687">
    <property type="entry name" value="M20_dimer"/>
    <property type="match status" value="1"/>
</dbReference>